<keyword evidence="1" id="KW-0812">Transmembrane</keyword>
<feature type="transmembrane region" description="Helical" evidence="1">
    <location>
        <begin position="174"/>
        <end position="194"/>
    </location>
</feature>
<dbReference type="PANTHER" id="PTHR36844:SF1">
    <property type="entry name" value="PROTEASE PRSW"/>
    <property type="match status" value="1"/>
</dbReference>
<feature type="transmembrane region" description="Helical" evidence="1">
    <location>
        <begin position="6"/>
        <end position="25"/>
    </location>
</feature>
<keyword evidence="1" id="KW-0472">Membrane</keyword>
<gene>
    <name evidence="2" type="ORF">A2838_02610</name>
</gene>
<evidence type="ECO:0000313" key="2">
    <source>
        <dbReference type="EMBL" id="OHA90455.1"/>
    </source>
</evidence>
<evidence type="ECO:0008006" key="4">
    <source>
        <dbReference type="Google" id="ProtNLM"/>
    </source>
</evidence>
<evidence type="ECO:0000256" key="1">
    <source>
        <dbReference type="SAM" id="Phobius"/>
    </source>
</evidence>
<keyword evidence="1" id="KW-1133">Transmembrane helix</keyword>
<accession>A0A1G2SZM6</accession>
<feature type="transmembrane region" description="Helical" evidence="1">
    <location>
        <begin position="102"/>
        <end position="122"/>
    </location>
</feature>
<dbReference type="EMBL" id="MHVH01000005">
    <property type="protein sequence ID" value="OHA90455.1"/>
    <property type="molecule type" value="Genomic_DNA"/>
</dbReference>
<feature type="transmembrane region" description="Helical" evidence="1">
    <location>
        <begin position="200"/>
        <end position="219"/>
    </location>
</feature>
<dbReference type="Pfam" id="PF13367">
    <property type="entry name" value="PrsW-protease"/>
    <property type="match status" value="1"/>
</dbReference>
<protein>
    <recommendedName>
        <fullName evidence="4">Protease PrsW</fullName>
    </recommendedName>
</protein>
<reference evidence="2 3" key="1">
    <citation type="journal article" date="2016" name="Nat. Commun.">
        <title>Thousands of microbial genomes shed light on interconnected biogeochemical processes in an aquifer system.</title>
        <authorList>
            <person name="Anantharaman K."/>
            <person name="Brown C.T."/>
            <person name="Hug L.A."/>
            <person name="Sharon I."/>
            <person name="Castelle C.J."/>
            <person name="Probst A.J."/>
            <person name="Thomas B.C."/>
            <person name="Singh A."/>
            <person name="Wilkins M.J."/>
            <person name="Karaoz U."/>
            <person name="Brodie E.L."/>
            <person name="Williams K.H."/>
            <person name="Hubbard S.S."/>
            <person name="Banfield J.F."/>
        </authorList>
    </citation>
    <scope>NUCLEOTIDE SEQUENCE [LARGE SCALE GENOMIC DNA]</scope>
</reference>
<dbReference type="GO" id="GO:0008233">
    <property type="term" value="F:peptidase activity"/>
    <property type="evidence" value="ECO:0007669"/>
    <property type="project" value="InterPro"/>
</dbReference>
<dbReference type="PANTHER" id="PTHR36844">
    <property type="entry name" value="PROTEASE PRSW"/>
    <property type="match status" value="1"/>
</dbReference>
<dbReference type="Proteomes" id="UP000178107">
    <property type="component" value="Unassembled WGS sequence"/>
</dbReference>
<feature type="transmembrane region" description="Helical" evidence="1">
    <location>
        <begin position="142"/>
        <end position="162"/>
    </location>
</feature>
<name>A0A1G2SZM6_9BACT</name>
<evidence type="ECO:0000313" key="3">
    <source>
        <dbReference type="Proteomes" id="UP000178107"/>
    </source>
</evidence>
<comment type="caution">
    <text evidence="2">The sequence shown here is derived from an EMBL/GenBank/DDBJ whole genome shotgun (WGS) entry which is preliminary data.</text>
</comment>
<organism evidence="2 3">
    <name type="scientific">Candidatus Zambryskibacteria bacterium RIFCSPHIGHO2_01_FULL_46_25</name>
    <dbReference type="NCBI Taxonomy" id="1802738"/>
    <lineage>
        <taxon>Bacteria</taxon>
        <taxon>Candidatus Zambryskiibacteriota</taxon>
    </lineage>
</organism>
<proteinExistence type="predicted"/>
<dbReference type="InterPro" id="IPR026898">
    <property type="entry name" value="PrsW"/>
</dbReference>
<feature type="transmembrane region" description="Helical" evidence="1">
    <location>
        <begin position="37"/>
        <end position="55"/>
    </location>
</feature>
<dbReference type="AlphaFoldDB" id="A0A1G2SZM6"/>
<sequence length="228" mass="25202">MSIEIIFWAFFGGIVPALLWLDFWLHEDRKHPEPRNLVARTFLLGMLAVLFVLPLQKGTDVMMPGLIMPAIIIWAILEELFKFIAGWLGGMRTNENDEPVDQIVYMITAALGFVALENTLFILGPLADADIAGSVITGNLRFIGASLLHIVSSGIIGSAMAFSFYKSRKVRVVYIRRAIVAAVIFHVLFNVLILKFGGTGTILAFSAVWVGAIGLLWAFERAKKIAPR</sequence>